<dbReference type="InterPro" id="IPR000157">
    <property type="entry name" value="TIR_dom"/>
</dbReference>
<dbReference type="GO" id="GO:0043531">
    <property type="term" value="F:ADP binding"/>
    <property type="evidence" value="ECO:0007669"/>
    <property type="project" value="InterPro"/>
</dbReference>
<dbReference type="GO" id="GO:0006952">
    <property type="term" value="P:defense response"/>
    <property type="evidence" value="ECO:0007669"/>
    <property type="project" value="UniProtKB-KW"/>
</dbReference>
<dbReference type="InterPro" id="IPR044974">
    <property type="entry name" value="Disease_R_plants"/>
</dbReference>
<dbReference type="InterPro" id="IPR002182">
    <property type="entry name" value="NB-ARC"/>
</dbReference>
<reference evidence="6 7" key="1">
    <citation type="journal article" date="2017" name="Nat. Commun.">
        <title>Genome assembly with in vitro proximity ligation data and whole-genome triplication in lettuce.</title>
        <authorList>
            <person name="Reyes-Chin-Wo S."/>
            <person name="Wang Z."/>
            <person name="Yang X."/>
            <person name="Kozik A."/>
            <person name="Arikit S."/>
            <person name="Song C."/>
            <person name="Xia L."/>
            <person name="Froenicke L."/>
            <person name="Lavelle D.O."/>
            <person name="Truco M.J."/>
            <person name="Xia R."/>
            <person name="Zhu S."/>
            <person name="Xu C."/>
            <person name="Xu H."/>
            <person name="Xu X."/>
            <person name="Cox K."/>
            <person name="Korf I."/>
            <person name="Meyers B.C."/>
            <person name="Michelmore R.W."/>
        </authorList>
    </citation>
    <scope>NUCLEOTIDE SEQUENCE [LARGE SCALE GENOMIC DNA]</scope>
    <source>
        <strain evidence="7">cv. Salinas</strain>
        <tissue evidence="6">Seedlings</tissue>
    </source>
</reference>
<dbReference type="InterPro" id="IPR036390">
    <property type="entry name" value="WH_DNA-bd_sf"/>
</dbReference>
<dbReference type="InterPro" id="IPR058192">
    <property type="entry name" value="WHD_ROQ1-like"/>
</dbReference>
<dbReference type="Pfam" id="PF00931">
    <property type="entry name" value="NB-ARC"/>
    <property type="match status" value="1"/>
</dbReference>
<evidence type="ECO:0000256" key="2">
    <source>
        <dbReference type="ARBA" id="ARBA00022737"/>
    </source>
</evidence>
<dbReference type="AlphaFoldDB" id="A0A9R1UNY4"/>
<evidence type="ECO:0000256" key="1">
    <source>
        <dbReference type="ARBA" id="ARBA00022614"/>
    </source>
</evidence>
<evidence type="ECO:0000256" key="3">
    <source>
        <dbReference type="ARBA" id="ARBA00022821"/>
    </source>
</evidence>
<proteinExistence type="predicted"/>
<keyword evidence="1" id="KW-0433">Leucine-rich repeat</keyword>
<dbReference type="Gene3D" id="1.10.8.430">
    <property type="entry name" value="Helical domain of apoptotic protease-activating factors"/>
    <property type="match status" value="1"/>
</dbReference>
<sequence>MSLVDKYGRAKSVNGSLILRQNNVTLLNFLSFLNWKVLGSSHLDLYKVPIFEVLKSHTFYLNKINTSMASSSSSLSVPSLSSQLWQYHVFLSFRGEDTRKNFVDHLYTALEHQGIFTYKDDETLLRGESIGPSLEKAIEESQISIIIFSKNYADSSWCLDELVHIMKCKDKRGQVVIPIFYDVDPSDVRKQKRKYGEAFVKHELENNNKVEYWRKALTDATNISGWETEHIANGHESKCIKKIVDTISHRLHPITSSVDDNLVGVEARMQHLIPKLQIGLGGKRMIGIWGVGGGGKTTLASSIYDEISSKFDGCCFLKNIREESSNKDGLERLQTKILCGVLKQKQVEVGRVEEGRRMIKDRLHRRKVLIVLDDVENLEHLEQLVGSRDWFGEGSRIIITTRDEHVLTGHKVDVIHNITLLNNDEAMKLFCKHAPCGHKPLEDYDLLSKDVVSYAGGLPLALSVLGRFLCDKEMDEWKSALARLKDIPDADILEKLKISFDGLNTVEKQLFLDIACFFRGRYKDNEEIMMILNACGFHPVIGIKVLVQKALITITEYGKFDMHDLVQEMAHYIIRKEHPNNPDKHSRIWKGEDVLKICAMDATTNLDKIEAIYVQRIRSDESRVLQVTANMKKLRWIDLNLNLAEAELVIVPEKFPPRELCCLTLRFLNAKQLWAGYKFLPTLRMIRLFYLTNLIRTPDFDGLPNLERFIVDGSPLLEEIHPSFGRLENLRYEIVKILIWFHPLPGRRNSTLVLLSSCSSFNNFLPHNVNHIGAWFFGGCLRKLDLSWCSLADRDIKSAAVWVLPKLQELNLEGNRFARLNFSIWRLPRLKWLNVSRCKKLVELSELPSSIAVVIANKCSSFQSFGDISNCKWLWKVSHLEDYNVGPIIGEILLDSMLQGNAKDYFISISLSGFDIWRGPSVLWVVWVKTYNMLLLHDWYNHFSGILMFVKPNKKFAGIPDITIKLGVLEIIQSELGQEANETLDTRYHDTRYVGYVSFSSLRHTGCLNSTYNFISFSCDEDLYGDGHSFRAVLVPKDDLMQTTKVTTDSSEFWDDNIKTFVVKHDLNSSIEILWKP</sequence>
<dbReference type="PRINTS" id="PR00364">
    <property type="entry name" value="DISEASERSIST"/>
</dbReference>
<gene>
    <name evidence="6" type="ORF">LSAT_V11C800408230</name>
</gene>
<evidence type="ECO:0000259" key="5">
    <source>
        <dbReference type="PROSITE" id="PS50104"/>
    </source>
</evidence>
<dbReference type="Pfam" id="PF23282">
    <property type="entry name" value="WHD_ROQ1"/>
    <property type="match status" value="1"/>
</dbReference>
<evidence type="ECO:0000256" key="4">
    <source>
        <dbReference type="ARBA" id="ARBA00023027"/>
    </source>
</evidence>
<keyword evidence="4" id="KW-0520">NAD</keyword>
<dbReference type="Gene3D" id="3.40.50.10140">
    <property type="entry name" value="Toll/interleukin-1 receptor homology (TIR) domain"/>
    <property type="match status" value="1"/>
</dbReference>
<dbReference type="SUPFAM" id="SSF52540">
    <property type="entry name" value="P-loop containing nucleoside triphosphate hydrolases"/>
    <property type="match status" value="1"/>
</dbReference>
<dbReference type="EMBL" id="NBSK02000008">
    <property type="protein sequence ID" value="KAJ0190328.1"/>
    <property type="molecule type" value="Genomic_DNA"/>
</dbReference>
<dbReference type="PANTHER" id="PTHR11017:SF340">
    <property type="entry name" value="NB-ARC-RELATED"/>
    <property type="match status" value="1"/>
</dbReference>
<dbReference type="InterPro" id="IPR027417">
    <property type="entry name" value="P-loop_NTPase"/>
</dbReference>
<dbReference type="SMART" id="SM00255">
    <property type="entry name" value="TIR"/>
    <property type="match status" value="1"/>
</dbReference>
<dbReference type="SUPFAM" id="SSF52200">
    <property type="entry name" value="Toll/Interleukin receptor TIR domain"/>
    <property type="match status" value="1"/>
</dbReference>
<organism evidence="6 7">
    <name type="scientific">Lactuca sativa</name>
    <name type="common">Garden lettuce</name>
    <dbReference type="NCBI Taxonomy" id="4236"/>
    <lineage>
        <taxon>Eukaryota</taxon>
        <taxon>Viridiplantae</taxon>
        <taxon>Streptophyta</taxon>
        <taxon>Embryophyta</taxon>
        <taxon>Tracheophyta</taxon>
        <taxon>Spermatophyta</taxon>
        <taxon>Magnoliopsida</taxon>
        <taxon>eudicotyledons</taxon>
        <taxon>Gunneridae</taxon>
        <taxon>Pentapetalae</taxon>
        <taxon>asterids</taxon>
        <taxon>campanulids</taxon>
        <taxon>Asterales</taxon>
        <taxon>Asteraceae</taxon>
        <taxon>Cichorioideae</taxon>
        <taxon>Cichorieae</taxon>
        <taxon>Lactucinae</taxon>
        <taxon>Lactuca</taxon>
    </lineage>
</organism>
<dbReference type="FunFam" id="3.40.50.10140:FF:000007">
    <property type="entry name" value="Disease resistance protein (TIR-NBS-LRR class)"/>
    <property type="match status" value="1"/>
</dbReference>
<dbReference type="InterPro" id="IPR042197">
    <property type="entry name" value="Apaf_helical"/>
</dbReference>
<dbReference type="Gene3D" id="3.40.50.300">
    <property type="entry name" value="P-loop containing nucleotide triphosphate hydrolases"/>
    <property type="match status" value="1"/>
</dbReference>
<dbReference type="Pfam" id="PF01582">
    <property type="entry name" value="TIR"/>
    <property type="match status" value="1"/>
</dbReference>
<dbReference type="PROSITE" id="PS50104">
    <property type="entry name" value="TIR"/>
    <property type="match status" value="1"/>
</dbReference>
<evidence type="ECO:0000313" key="7">
    <source>
        <dbReference type="Proteomes" id="UP000235145"/>
    </source>
</evidence>
<dbReference type="SUPFAM" id="SSF52058">
    <property type="entry name" value="L domain-like"/>
    <property type="match status" value="1"/>
</dbReference>
<dbReference type="GO" id="GO:0007165">
    <property type="term" value="P:signal transduction"/>
    <property type="evidence" value="ECO:0007669"/>
    <property type="project" value="InterPro"/>
</dbReference>
<dbReference type="Proteomes" id="UP000235145">
    <property type="component" value="Unassembled WGS sequence"/>
</dbReference>
<dbReference type="PANTHER" id="PTHR11017">
    <property type="entry name" value="LEUCINE-RICH REPEAT-CONTAINING PROTEIN"/>
    <property type="match status" value="1"/>
</dbReference>
<keyword evidence="2" id="KW-0677">Repeat</keyword>
<dbReference type="InterPro" id="IPR032675">
    <property type="entry name" value="LRR_dom_sf"/>
</dbReference>
<keyword evidence="7" id="KW-1185">Reference proteome</keyword>
<accession>A0A9R1UNY4</accession>
<keyword evidence="3" id="KW-0611">Plant defense</keyword>
<feature type="domain" description="TIR" evidence="5">
    <location>
        <begin position="85"/>
        <end position="251"/>
    </location>
</feature>
<dbReference type="SUPFAM" id="SSF46785">
    <property type="entry name" value="Winged helix' DNA-binding domain"/>
    <property type="match status" value="1"/>
</dbReference>
<protein>
    <recommendedName>
        <fullName evidence="5">TIR domain-containing protein</fullName>
    </recommendedName>
</protein>
<evidence type="ECO:0000313" key="6">
    <source>
        <dbReference type="EMBL" id="KAJ0190328.1"/>
    </source>
</evidence>
<dbReference type="InterPro" id="IPR035897">
    <property type="entry name" value="Toll_tir_struct_dom_sf"/>
</dbReference>
<comment type="caution">
    <text evidence="6">The sequence shown here is derived from an EMBL/GenBank/DDBJ whole genome shotgun (WGS) entry which is preliminary data.</text>
</comment>
<dbReference type="Gene3D" id="3.80.10.10">
    <property type="entry name" value="Ribonuclease Inhibitor"/>
    <property type="match status" value="1"/>
</dbReference>
<name>A0A9R1UNY4_LACSA</name>